<evidence type="ECO:0000313" key="1">
    <source>
        <dbReference type="EMBL" id="EGN67344.1"/>
    </source>
</evidence>
<dbReference type="PATRIC" id="fig|457403.8.peg.1061"/>
<keyword evidence="2" id="KW-1185">Reference proteome</keyword>
<gene>
    <name evidence="1" type="ORF">HMPREF0401_01050</name>
</gene>
<proteinExistence type="predicted"/>
<dbReference type="HOGENOM" id="CLU_173185_0_0_0"/>
<protein>
    <submittedName>
        <fullName evidence="1">Uncharacterized protein</fullName>
    </submittedName>
</protein>
<dbReference type="Proteomes" id="UP000004160">
    <property type="component" value="Unassembled WGS sequence"/>
</dbReference>
<dbReference type="EMBL" id="ACUO01000014">
    <property type="protein sequence ID" value="EGN67344.1"/>
    <property type="molecule type" value="Genomic_DNA"/>
</dbReference>
<comment type="caution">
    <text evidence="1">The sequence shown here is derived from an EMBL/GenBank/DDBJ whole genome shotgun (WGS) entry which is preliminary data.</text>
</comment>
<sequence>MIKKRYIDGLLDALQYEANKLFIKQGEIDIAFKKETEENKDIENLIKRIELDTQVGDYRVVINYELKIVEIFKGNKLAIMTNFGKYGVTGLWTMVLEEIEKLRGEQNEM</sequence>
<dbReference type="AlphaFoldDB" id="F7KZH1"/>
<reference evidence="1" key="1">
    <citation type="submission" date="2011-05" db="EMBL/GenBank/DDBJ databases">
        <title>The Genome Sequence of Fusobacterium sp. 11_3_2.</title>
        <authorList>
            <consortium name="The Broad Institute Genome Sequencing Platform"/>
            <person name="Earl A."/>
            <person name="Ward D."/>
            <person name="Feldgarden M."/>
            <person name="Gevers D."/>
            <person name="Sibley C.D."/>
            <person name="White A.P."/>
            <person name="Crowley S."/>
            <person name="Surette M."/>
            <person name="Strauss J.C."/>
            <person name="Ambrose C.E."/>
            <person name="Allen-Vercoe E."/>
            <person name="Young S.K."/>
            <person name="Zeng Q."/>
            <person name="Gargeya S."/>
            <person name="Fitzgerald M."/>
            <person name="Haas B."/>
            <person name="Abouelleil A."/>
            <person name="Alvarado L."/>
            <person name="Arachchi H.M."/>
            <person name="Berlin A."/>
            <person name="Brown A."/>
            <person name="Chapman S.B."/>
            <person name="Chen Z."/>
            <person name="Dunbar C."/>
            <person name="Freedman E."/>
            <person name="Gearin G."/>
            <person name="Gellesch M."/>
            <person name="Goldberg J."/>
            <person name="Griggs A."/>
            <person name="Gujja S."/>
            <person name="Heiman D."/>
            <person name="Howarth C."/>
            <person name="Larson L."/>
            <person name="Lui A."/>
            <person name="MacDonald P.J.P."/>
            <person name="Mehta T."/>
            <person name="Montmayeur A."/>
            <person name="Murphy C."/>
            <person name="Neiman D."/>
            <person name="Pearson M."/>
            <person name="Priest M."/>
            <person name="Roberts A."/>
            <person name="Saif S."/>
            <person name="Shea T."/>
            <person name="Shenoy N."/>
            <person name="Sisk P."/>
            <person name="Stolte C."/>
            <person name="Sykes S."/>
            <person name="Wortman J."/>
            <person name="Nusbaum C."/>
            <person name="Birren B."/>
        </authorList>
    </citation>
    <scope>NUCLEOTIDE SEQUENCE [LARGE SCALE GENOMIC DNA]</scope>
    <source>
        <strain evidence="1">11_3_2</strain>
    </source>
</reference>
<name>F7KZH1_9FUSO</name>
<dbReference type="RefSeq" id="WP_008692817.1">
    <property type="nucleotide sequence ID" value="NZ_GL945391.1"/>
</dbReference>
<evidence type="ECO:0000313" key="2">
    <source>
        <dbReference type="Proteomes" id="UP000004160"/>
    </source>
</evidence>
<organism evidence="1 2">
    <name type="scientific">Fusobacterium animalis 11_3_2</name>
    <dbReference type="NCBI Taxonomy" id="457403"/>
    <lineage>
        <taxon>Bacteria</taxon>
        <taxon>Fusobacteriati</taxon>
        <taxon>Fusobacteriota</taxon>
        <taxon>Fusobacteriia</taxon>
        <taxon>Fusobacteriales</taxon>
        <taxon>Fusobacteriaceae</taxon>
        <taxon>Fusobacterium</taxon>
    </lineage>
</organism>
<accession>F7KZH1</accession>